<reference evidence="2" key="1">
    <citation type="journal article" date="2015" name="Nature">
        <title>Complex archaea that bridge the gap between prokaryotes and eukaryotes.</title>
        <authorList>
            <person name="Spang A."/>
            <person name="Saw J.H."/>
            <person name="Jorgensen S.L."/>
            <person name="Zaremba-Niedzwiedzka K."/>
            <person name="Martijn J."/>
            <person name="Lind A.E."/>
            <person name="van Eijk R."/>
            <person name="Schleper C."/>
            <person name="Guy L."/>
            <person name="Ettema T.J."/>
        </authorList>
    </citation>
    <scope>NUCLEOTIDE SEQUENCE</scope>
</reference>
<dbReference type="AlphaFoldDB" id="A0A0F9U0P4"/>
<proteinExistence type="predicted"/>
<protein>
    <submittedName>
        <fullName evidence="2">Uncharacterized protein</fullName>
    </submittedName>
</protein>
<gene>
    <name evidence="2" type="ORF">LCGC14_0265700</name>
</gene>
<comment type="caution">
    <text evidence="2">The sequence shown here is derived from an EMBL/GenBank/DDBJ whole genome shotgun (WGS) entry which is preliminary data.</text>
</comment>
<feature type="transmembrane region" description="Helical" evidence="1">
    <location>
        <begin position="34"/>
        <end position="59"/>
    </location>
</feature>
<evidence type="ECO:0000256" key="1">
    <source>
        <dbReference type="SAM" id="Phobius"/>
    </source>
</evidence>
<feature type="transmembrane region" description="Helical" evidence="1">
    <location>
        <begin position="71"/>
        <end position="96"/>
    </location>
</feature>
<organism evidence="2">
    <name type="scientific">marine sediment metagenome</name>
    <dbReference type="NCBI Taxonomy" id="412755"/>
    <lineage>
        <taxon>unclassified sequences</taxon>
        <taxon>metagenomes</taxon>
        <taxon>ecological metagenomes</taxon>
    </lineage>
</organism>
<evidence type="ECO:0000313" key="2">
    <source>
        <dbReference type="EMBL" id="KKN86775.1"/>
    </source>
</evidence>
<dbReference type="EMBL" id="LAZR01000144">
    <property type="protein sequence ID" value="KKN86775.1"/>
    <property type="molecule type" value="Genomic_DNA"/>
</dbReference>
<accession>A0A0F9U0P4</accession>
<keyword evidence="1" id="KW-1133">Transmembrane helix</keyword>
<feature type="transmembrane region" description="Helical" evidence="1">
    <location>
        <begin position="117"/>
        <end position="135"/>
    </location>
</feature>
<keyword evidence="1" id="KW-0812">Transmembrane</keyword>
<name>A0A0F9U0P4_9ZZZZ</name>
<sequence>MWFIQPKRDYVAAMPWKHLDEPAIMMWQIRTRDYYTLPANVILLVMAFFSMLIGLWFAFGWGLEGTVEKTFIGGGIFFFGILVTMSMTHQTSIIAYRLTDERIEVFSWKPQIDSVKPVMKWTAIVSGIVVIFLVFFNPDFIVAAIGPVGIGVMAALMGNSKGYQSMVRDEDYHVIDWPNAEDIAVWRKRNLIGLRFTWYNEDGSHYSVYSKVYCRHQDFEECLSFFRKRLPDTPYREGKLIVHSHFATLPE</sequence>
<feature type="transmembrane region" description="Helical" evidence="1">
    <location>
        <begin position="141"/>
        <end position="158"/>
    </location>
</feature>
<keyword evidence="1" id="KW-0472">Membrane</keyword>